<keyword evidence="2" id="KW-0486">Methionine biosynthesis</keyword>
<comment type="similarity">
    <text evidence="2">Belongs to the AB hydrolase superfamily. MetX family.</text>
</comment>
<feature type="active site" evidence="2 3">
    <location>
        <position position="293"/>
    </location>
</feature>
<dbReference type="EC" id="2.3.1.31" evidence="2"/>
<evidence type="ECO:0000313" key="6">
    <source>
        <dbReference type="Proteomes" id="UP000184048"/>
    </source>
</evidence>
<feature type="binding site" evidence="2">
    <location>
        <position position="323"/>
    </location>
    <ligand>
        <name>substrate</name>
    </ligand>
</feature>
<dbReference type="AlphaFoldDB" id="A0A1M5A596"/>
<dbReference type="SUPFAM" id="SSF53474">
    <property type="entry name" value="alpha/beta-Hydrolases"/>
    <property type="match status" value="1"/>
</dbReference>
<comment type="function">
    <text evidence="2">Transfers an acetyl group from acetyl-CoA to L-homoserine, forming acetyl-L-homoserine.</text>
</comment>
<dbReference type="Proteomes" id="UP000184048">
    <property type="component" value="Unassembled WGS sequence"/>
</dbReference>
<dbReference type="GO" id="GO:0009086">
    <property type="term" value="P:methionine biosynthetic process"/>
    <property type="evidence" value="ECO:0007669"/>
    <property type="project" value="UniProtKB-UniRule"/>
</dbReference>
<dbReference type="RefSeq" id="WP_072835328.1">
    <property type="nucleotide sequence ID" value="NZ_FQUU01000008.1"/>
</dbReference>
<dbReference type="UniPathway" id="UPA00051">
    <property type="reaction ID" value="UER00074"/>
</dbReference>
<proteinExistence type="inferred from homology"/>
<keyword evidence="2" id="KW-0028">Amino-acid biosynthesis</keyword>
<comment type="pathway">
    <text evidence="2">Amino-acid biosynthesis; L-methionine biosynthesis via de novo pathway; O-acetyl-L-homoserine from L-homoserine: step 1/1.</text>
</comment>
<dbReference type="NCBIfam" id="TIGR01392">
    <property type="entry name" value="homoserO_Ac_trn"/>
    <property type="match status" value="1"/>
</dbReference>
<keyword evidence="1 2" id="KW-0808">Transferase</keyword>
<dbReference type="OrthoDB" id="9800754at2"/>
<comment type="subcellular location">
    <subcellularLocation>
        <location evidence="2">Cytoplasm</location>
    </subcellularLocation>
</comment>
<feature type="domain" description="AB hydrolase-1" evidence="4">
    <location>
        <begin position="39"/>
        <end position="328"/>
    </location>
</feature>
<dbReference type="GO" id="GO:0004414">
    <property type="term" value="F:homoserine O-acetyltransferase activity"/>
    <property type="evidence" value="ECO:0007669"/>
    <property type="project" value="UniProtKB-UniRule"/>
</dbReference>
<feature type="active site" evidence="2 3">
    <location>
        <position position="322"/>
    </location>
</feature>
<dbReference type="HAMAP" id="MF_00296">
    <property type="entry name" value="MetX_acyltransf"/>
    <property type="match status" value="1"/>
</dbReference>
<dbReference type="PANTHER" id="PTHR32268">
    <property type="entry name" value="HOMOSERINE O-ACETYLTRANSFERASE"/>
    <property type="match status" value="1"/>
</dbReference>
<gene>
    <name evidence="2" type="primary">metXA</name>
    <name evidence="5" type="ORF">SAMN02745131_02140</name>
</gene>
<feature type="active site" description="Nucleophile" evidence="2 3">
    <location>
        <position position="134"/>
    </location>
</feature>
<sequence length="360" mass="40586">MTKTFYYKDAFILESGEILPGFHLGYTALGTLNDKGDNVVWIFHALTANSDPSEWWYGLVGDQCLFDPQQYFIVCVNMPGSCYGSISPLDINVPGNEPYYHDFPTFTTRDMIRAYGHLKTELGIHRIKVGLGGSMGGQQLLEWAIEEPGLFEHIIPIATNARHSPWGIAFNATQRFCIEGDPTWKEKNELAGINGMKVARAVALLSYRNYYTYGTSQQGVHNLSASTPGKEIYKAETYQQHQGDKLARRFNAFSYYFLSKSMDSHDVGRGRKSIETALQQVRAKTLVISIQSDILFPPVEQEFLASYIPSAELAIIDSHYGHDGFLLEFEKITDLIIPFLGITNIKSKVFTQLNEKHEAR</sequence>
<dbReference type="Pfam" id="PF00561">
    <property type="entry name" value="Abhydrolase_1"/>
    <property type="match status" value="1"/>
</dbReference>
<comment type="subunit">
    <text evidence="2">Homodimer.</text>
</comment>
<keyword evidence="6" id="KW-1185">Reference proteome</keyword>
<dbReference type="PIRSF" id="PIRSF000443">
    <property type="entry name" value="Homoser_Ac_trans"/>
    <property type="match status" value="1"/>
</dbReference>
<evidence type="ECO:0000256" key="3">
    <source>
        <dbReference type="PIRSR" id="PIRSR000443-1"/>
    </source>
</evidence>
<protein>
    <recommendedName>
        <fullName evidence="2">Homoserine O-acetyltransferase</fullName>
        <shortName evidence="2">HAT</shortName>
        <ecNumber evidence="2">2.3.1.31</ecNumber>
    </recommendedName>
    <alternativeName>
        <fullName evidence="2">Homoserine transacetylase</fullName>
        <shortName evidence="2">HTA</shortName>
    </alternativeName>
</protein>
<dbReference type="GO" id="GO:0005737">
    <property type="term" value="C:cytoplasm"/>
    <property type="evidence" value="ECO:0007669"/>
    <property type="project" value="UniProtKB-SubCell"/>
</dbReference>
<evidence type="ECO:0000259" key="4">
    <source>
        <dbReference type="Pfam" id="PF00561"/>
    </source>
</evidence>
<keyword evidence="2" id="KW-0963">Cytoplasm</keyword>
<dbReference type="InterPro" id="IPR008220">
    <property type="entry name" value="HAT_MetX-like"/>
</dbReference>
<accession>A0A1M5A596</accession>
<comment type="caution">
    <text evidence="2">Lacks conserved residue(s) required for the propagation of feature annotation.</text>
</comment>
<keyword evidence="2" id="KW-0012">Acyltransferase</keyword>
<name>A0A1M5A596_9BACT</name>
<evidence type="ECO:0000313" key="5">
    <source>
        <dbReference type="EMBL" id="SHF25441.1"/>
    </source>
</evidence>
<organism evidence="5 6">
    <name type="scientific">Flavisolibacter ginsengisoli DSM 18119</name>
    <dbReference type="NCBI Taxonomy" id="1121884"/>
    <lineage>
        <taxon>Bacteria</taxon>
        <taxon>Pseudomonadati</taxon>
        <taxon>Bacteroidota</taxon>
        <taxon>Chitinophagia</taxon>
        <taxon>Chitinophagales</taxon>
        <taxon>Chitinophagaceae</taxon>
        <taxon>Flavisolibacter</taxon>
    </lineage>
</organism>
<feature type="binding site" evidence="2">
    <location>
        <position position="200"/>
    </location>
    <ligand>
        <name>substrate</name>
    </ligand>
</feature>
<dbReference type="EMBL" id="FQUU01000008">
    <property type="protein sequence ID" value="SHF25441.1"/>
    <property type="molecule type" value="Genomic_DNA"/>
</dbReference>
<reference evidence="5 6" key="1">
    <citation type="submission" date="2016-11" db="EMBL/GenBank/DDBJ databases">
        <authorList>
            <person name="Jaros S."/>
            <person name="Januszkiewicz K."/>
            <person name="Wedrychowicz H."/>
        </authorList>
    </citation>
    <scope>NUCLEOTIDE SEQUENCE [LARGE SCALE GENOMIC DNA]</scope>
    <source>
        <strain evidence="5 6">DSM 18119</strain>
    </source>
</reference>
<dbReference type="InterPro" id="IPR029058">
    <property type="entry name" value="AB_hydrolase_fold"/>
</dbReference>
<comment type="catalytic activity">
    <reaction evidence="2">
        <text>L-homoserine + acetyl-CoA = O-acetyl-L-homoserine + CoA</text>
        <dbReference type="Rhea" id="RHEA:13701"/>
        <dbReference type="ChEBI" id="CHEBI:57287"/>
        <dbReference type="ChEBI" id="CHEBI:57288"/>
        <dbReference type="ChEBI" id="CHEBI:57476"/>
        <dbReference type="ChEBI" id="CHEBI:57716"/>
        <dbReference type="EC" id="2.3.1.31"/>
    </reaction>
</comment>
<dbReference type="InterPro" id="IPR000073">
    <property type="entry name" value="AB_hydrolase_1"/>
</dbReference>
<dbReference type="GO" id="GO:0009092">
    <property type="term" value="P:homoserine metabolic process"/>
    <property type="evidence" value="ECO:0007669"/>
    <property type="project" value="TreeGrafter"/>
</dbReference>
<dbReference type="Gene3D" id="3.40.50.1820">
    <property type="entry name" value="alpha/beta hydrolase"/>
    <property type="match status" value="1"/>
</dbReference>
<dbReference type="PANTHER" id="PTHR32268:SF11">
    <property type="entry name" value="HOMOSERINE O-ACETYLTRANSFERASE"/>
    <property type="match status" value="1"/>
</dbReference>
<dbReference type="STRING" id="1121884.SAMN02745131_02140"/>
<evidence type="ECO:0000256" key="1">
    <source>
        <dbReference type="ARBA" id="ARBA00022679"/>
    </source>
</evidence>
<evidence type="ECO:0000256" key="2">
    <source>
        <dbReference type="HAMAP-Rule" id="MF_00296"/>
    </source>
</evidence>